<dbReference type="InterPro" id="IPR046342">
    <property type="entry name" value="CBS_dom_sf"/>
</dbReference>
<evidence type="ECO:0000259" key="10">
    <source>
        <dbReference type="PROSITE" id="PS51371"/>
    </source>
</evidence>
<evidence type="ECO:0000256" key="7">
    <source>
        <dbReference type="SAM" id="Coils"/>
    </source>
</evidence>
<keyword evidence="5" id="KW-0804">Transcription</keyword>
<dbReference type="PANTHER" id="PTHR32071:SF57">
    <property type="entry name" value="C4-DICARBOXYLATE TRANSPORT TRANSCRIPTIONAL REGULATORY PROTEIN DCTD"/>
    <property type="match status" value="1"/>
</dbReference>
<dbReference type="InterPro" id="IPR027417">
    <property type="entry name" value="P-loop_NTPase"/>
</dbReference>
<dbReference type="SUPFAM" id="SSF52540">
    <property type="entry name" value="P-loop containing nucleoside triphosphate hydrolases"/>
    <property type="match status" value="1"/>
</dbReference>
<name>A0A0D6ZDC3_9BACI</name>
<keyword evidence="6" id="KW-0129">CBS domain</keyword>
<dbReference type="GO" id="GO:0043565">
    <property type="term" value="F:sequence-specific DNA binding"/>
    <property type="evidence" value="ECO:0007669"/>
    <property type="project" value="InterPro"/>
</dbReference>
<evidence type="ECO:0000313" key="12">
    <source>
        <dbReference type="Proteomes" id="UP000032512"/>
    </source>
</evidence>
<dbReference type="Gene3D" id="1.10.10.60">
    <property type="entry name" value="Homeodomain-like"/>
    <property type="match status" value="1"/>
</dbReference>
<sequence length="678" mass="76604">MLEFRDIVTPVDCLVTETTTLQEAVEIFMEKKWNLLPVTDLERNLLGVFTRSGLYQMILEGNPLETAIQPYIKKEARSIRIDTPYNEIEQAVKTSQVGTGVVLDEQDKVIGLLTKTEMVLALLKSANTLKEQLETILQHSNIGVLMTDGSQQMIYANEAFAKISGRTVASIMSRKLGDIFPGLLNGDDMPHHYEKFKSILHVSSYETVNHEEGKILLFQDISELEKMAEELETVKKLKLTIETTLEYAYDGILMTDEKNRITMVSPPMLELFSLEKNEVLHKPVEQVLPQLKLGNVFQSEMAEVSDFNEMNGIRYIVNRIPIKKDGKVIGAIGKVMFRQLNEVSELFKRLQKAENKASFFHEQLQKSESARFTWDHIFSKDPYMEKLKKSAAKAAKGRSTVLIRGESGTGKELFAHAIHNSSARSERKFIVVNCAAIPEDLLESEFFGYEEGAFTGAKLRGKIGKFDLANGGTLFLDEIGDMSLSLQAKLLRVLQEREFYRVGGNVRVKVDVRIIAATNRNLEEMVRQGKFREDLYYRLNVISLNIPPLRDRVQDVEYLIMELMKELNSMLGTSITGIASSAKTALLRYEWPGNVRELRNVLERAMTFAEHGKIQAEDLPDYLLSPLTEQISLAEDAELGAIRKALSQTNGNKAKAAKLLGISRSGLYEKIKKYQLSV</sequence>
<dbReference type="PANTHER" id="PTHR32071">
    <property type="entry name" value="TRANSCRIPTIONAL REGULATORY PROTEIN"/>
    <property type="match status" value="1"/>
</dbReference>
<accession>A0A0D6ZDC3</accession>
<protein>
    <submittedName>
        <fullName evidence="11">Diguanylate cyclase</fullName>
    </submittedName>
</protein>
<dbReference type="OrthoDB" id="9771372at2"/>
<keyword evidence="3" id="KW-0805">Transcription regulation</keyword>
<dbReference type="PRINTS" id="PR01590">
    <property type="entry name" value="HTHFIS"/>
</dbReference>
<dbReference type="FunFam" id="3.40.50.300:FF:000006">
    <property type="entry name" value="DNA-binding transcriptional regulator NtrC"/>
    <property type="match status" value="1"/>
</dbReference>
<dbReference type="PROSITE" id="PS50045">
    <property type="entry name" value="SIGMA54_INTERACT_4"/>
    <property type="match status" value="1"/>
</dbReference>
<feature type="domain" description="CBS" evidence="10">
    <location>
        <begin position="8"/>
        <end position="64"/>
    </location>
</feature>
<dbReference type="GO" id="GO:0005524">
    <property type="term" value="F:ATP binding"/>
    <property type="evidence" value="ECO:0007669"/>
    <property type="project" value="UniProtKB-KW"/>
</dbReference>
<reference evidence="11 12" key="1">
    <citation type="submission" date="2015-01" db="EMBL/GenBank/DDBJ databases">
        <title>Draft genome sequences of the supercritical CO2 tolerant bacteria Bacillus subterraneus MITOT1 and Bacillus cereus MIT0214.</title>
        <authorList>
            <person name="Peet K.C."/>
            <person name="Thompson J.R."/>
        </authorList>
    </citation>
    <scope>NUCLEOTIDE SEQUENCE [LARGE SCALE GENOMIC DNA]</scope>
    <source>
        <strain evidence="11 12">MITOT1</strain>
    </source>
</reference>
<dbReference type="PROSITE" id="PS00675">
    <property type="entry name" value="SIGMA54_INTERACT_1"/>
    <property type="match status" value="1"/>
</dbReference>
<dbReference type="InterPro" id="IPR025662">
    <property type="entry name" value="Sigma_54_int_dom_ATP-bd_1"/>
</dbReference>
<dbReference type="InterPro" id="IPR035965">
    <property type="entry name" value="PAS-like_dom_sf"/>
</dbReference>
<dbReference type="SUPFAM" id="SSF55785">
    <property type="entry name" value="PYP-like sensor domain (PAS domain)"/>
    <property type="match status" value="2"/>
</dbReference>
<keyword evidence="2" id="KW-0067">ATP-binding</keyword>
<dbReference type="NCBIfam" id="TIGR00229">
    <property type="entry name" value="sensory_box"/>
    <property type="match status" value="1"/>
</dbReference>
<dbReference type="Pfam" id="PF00158">
    <property type="entry name" value="Sigma54_activat"/>
    <property type="match status" value="1"/>
</dbReference>
<feature type="domain" description="PAS" evidence="9">
    <location>
        <begin position="129"/>
        <end position="203"/>
    </location>
</feature>
<evidence type="ECO:0000313" key="11">
    <source>
        <dbReference type="EMBL" id="KIY23547.1"/>
    </source>
</evidence>
<feature type="domain" description="PAS" evidence="9">
    <location>
        <begin position="237"/>
        <end position="290"/>
    </location>
</feature>
<dbReference type="InterPro" id="IPR000014">
    <property type="entry name" value="PAS"/>
</dbReference>
<dbReference type="InterPro" id="IPR058031">
    <property type="entry name" value="AAA_lid_NorR"/>
</dbReference>
<gene>
    <name evidence="11" type="ORF">UB32_02615</name>
</gene>
<dbReference type="AlphaFoldDB" id="A0A0D6ZDC3"/>
<comment type="caution">
    <text evidence="11">The sequence shown here is derived from an EMBL/GenBank/DDBJ whole genome shotgun (WGS) entry which is preliminary data.</text>
</comment>
<dbReference type="Gene3D" id="3.30.450.20">
    <property type="entry name" value="PAS domain"/>
    <property type="match status" value="2"/>
</dbReference>
<dbReference type="Pfam" id="PF13426">
    <property type="entry name" value="PAS_9"/>
    <property type="match status" value="1"/>
</dbReference>
<dbReference type="Pfam" id="PF25601">
    <property type="entry name" value="AAA_lid_14"/>
    <property type="match status" value="1"/>
</dbReference>
<feature type="coiled-coil region" evidence="7">
    <location>
        <begin position="336"/>
        <end position="370"/>
    </location>
</feature>
<evidence type="ECO:0000256" key="6">
    <source>
        <dbReference type="PROSITE-ProRule" id="PRU00703"/>
    </source>
</evidence>
<feature type="domain" description="Sigma-54 factor interaction" evidence="8">
    <location>
        <begin position="377"/>
        <end position="607"/>
    </location>
</feature>
<feature type="domain" description="CBS" evidence="10">
    <location>
        <begin position="72"/>
        <end position="129"/>
    </location>
</feature>
<dbReference type="PROSITE" id="PS00676">
    <property type="entry name" value="SIGMA54_INTERACT_2"/>
    <property type="match status" value="1"/>
</dbReference>
<dbReference type="GO" id="GO:0006355">
    <property type="term" value="P:regulation of DNA-templated transcription"/>
    <property type="evidence" value="ECO:0007669"/>
    <property type="project" value="InterPro"/>
</dbReference>
<dbReference type="SUPFAM" id="SSF46689">
    <property type="entry name" value="Homeodomain-like"/>
    <property type="match status" value="1"/>
</dbReference>
<dbReference type="SUPFAM" id="SSF54631">
    <property type="entry name" value="CBS-domain pair"/>
    <property type="match status" value="1"/>
</dbReference>
<dbReference type="EMBL" id="JXIQ01000016">
    <property type="protein sequence ID" value="KIY23547.1"/>
    <property type="molecule type" value="Genomic_DNA"/>
</dbReference>
<organism evidence="11 12">
    <name type="scientific">Mesobacillus subterraneus</name>
    <dbReference type="NCBI Taxonomy" id="285983"/>
    <lineage>
        <taxon>Bacteria</taxon>
        <taxon>Bacillati</taxon>
        <taxon>Bacillota</taxon>
        <taxon>Bacilli</taxon>
        <taxon>Bacillales</taxon>
        <taxon>Bacillaceae</taxon>
        <taxon>Mesobacillus</taxon>
    </lineage>
</organism>
<evidence type="ECO:0000256" key="4">
    <source>
        <dbReference type="ARBA" id="ARBA00023125"/>
    </source>
</evidence>
<keyword evidence="12" id="KW-1185">Reference proteome</keyword>
<keyword evidence="4" id="KW-0238">DNA-binding</keyword>
<dbReference type="CDD" id="cd00009">
    <property type="entry name" value="AAA"/>
    <property type="match status" value="1"/>
</dbReference>
<evidence type="ECO:0000256" key="5">
    <source>
        <dbReference type="ARBA" id="ARBA00023163"/>
    </source>
</evidence>
<dbReference type="CDD" id="cd00130">
    <property type="entry name" value="PAS"/>
    <property type="match status" value="2"/>
</dbReference>
<dbReference type="Gene3D" id="3.40.50.300">
    <property type="entry name" value="P-loop containing nucleotide triphosphate hydrolases"/>
    <property type="match status" value="1"/>
</dbReference>
<dbReference type="InterPro" id="IPR000644">
    <property type="entry name" value="CBS_dom"/>
</dbReference>
<dbReference type="InterPro" id="IPR003593">
    <property type="entry name" value="AAA+_ATPase"/>
</dbReference>
<keyword evidence="1" id="KW-0547">Nucleotide-binding</keyword>
<dbReference type="CDD" id="cd02205">
    <property type="entry name" value="CBS_pair_SF"/>
    <property type="match status" value="1"/>
</dbReference>
<dbReference type="InterPro" id="IPR002197">
    <property type="entry name" value="HTH_Fis"/>
</dbReference>
<dbReference type="InterPro" id="IPR025943">
    <property type="entry name" value="Sigma_54_int_dom_ATP-bd_2"/>
</dbReference>
<dbReference type="SMART" id="SM00116">
    <property type="entry name" value="CBS"/>
    <property type="match status" value="2"/>
</dbReference>
<evidence type="ECO:0000259" key="9">
    <source>
        <dbReference type="PROSITE" id="PS50112"/>
    </source>
</evidence>
<evidence type="ECO:0000256" key="2">
    <source>
        <dbReference type="ARBA" id="ARBA00022840"/>
    </source>
</evidence>
<evidence type="ECO:0000256" key="1">
    <source>
        <dbReference type="ARBA" id="ARBA00022741"/>
    </source>
</evidence>
<proteinExistence type="predicted"/>
<dbReference type="SMART" id="SM00091">
    <property type="entry name" value="PAS"/>
    <property type="match status" value="2"/>
</dbReference>
<dbReference type="InterPro" id="IPR002078">
    <property type="entry name" value="Sigma_54_int"/>
</dbReference>
<dbReference type="InterPro" id="IPR025944">
    <property type="entry name" value="Sigma_54_int_dom_CS"/>
</dbReference>
<dbReference type="SMART" id="SM00382">
    <property type="entry name" value="AAA"/>
    <property type="match status" value="1"/>
</dbReference>
<evidence type="ECO:0000256" key="3">
    <source>
        <dbReference type="ARBA" id="ARBA00023015"/>
    </source>
</evidence>
<dbReference type="PROSITE" id="PS00688">
    <property type="entry name" value="SIGMA54_INTERACT_3"/>
    <property type="match status" value="1"/>
</dbReference>
<dbReference type="PROSITE" id="PS51371">
    <property type="entry name" value="CBS"/>
    <property type="match status" value="2"/>
</dbReference>
<dbReference type="InterPro" id="IPR009057">
    <property type="entry name" value="Homeodomain-like_sf"/>
</dbReference>
<evidence type="ECO:0000259" key="8">
    <source>
        <dbReference type="PROSITE" id="PS50045"/>
    </source>
</evidence>
<dbReference type="Pfam" id="PF13188">
    <property type="entry name" value="PAS_8"/>
    <property type="match status" value="1"/>
</dbReference>
<dbReference type="PATRIC" id="fig|285983.3.peg.2150"/>
<dbReference type="Pfam" id="PF02954">
    <property type="entry name" value="HTH_8"/>
    <property type="match status" value="1"/>
</dbReference>
<keyword evidence="7" id="KW-0175">Coiled coil</keyword>
<dbReference type="RefSeq" id="WP_044390951.1">
    <property type="nucleotide sequence ID" value="NZ_JXIQ01000016.1"/>
</dbReference>
<dbReference type="PROSITE" id="PS50112">
    <property type="entry name" value="PAS"/>
    <property type="match status" value="2"/>
</dbReference>
<dbReference type="Gene3D" id="3.10.580.10">
    <property type="entry name" value="CBS-domain"/>
    <property type="match status" value="1"/>
</dbReference>
<dbReference type="Pfam" id="PF00571">
    <property type="entry name" value="CBS"/>
    <property type="match status" value="1"/>
</dbReference>
<dbReference type="Gene3D" id="1.10.8.60">
    <property type="match status" value="1"/>
</dbReference>
<dbReference type="Proteomes" id="UP000032512">
    <property type="component" value="Unassembled WGS sequence"/>
</dbReference>